<evidence type="ECO:0000313" key="2">
    <source>
        <dbReference type="Proteomes" id="UP001162992"/>
    </source>
</evidence>
<accession>A0ACC2BG22</accession>
<proteinExistence type="predicted"/>
<gene>
    <name evidence="1" type="ORF">O6H91_15G018300</name>
</gene>
<sequence>MAYDETRKCRKPRVAVVGAGLAGLSAASRLKSIKDADFELIVLEGSHRIGGRICTSEFAGERVELGATWIHGIEGSPLYEIAEQSGALKGDMPWECMDGFPARPIVKVEGGYIVDQAIVEPVEKLYKRLIREAQIQQENQLKEASTDRAYDAFARTSNLGSYLKMRLNDFLSEQEKTSEKGLLGSYANGSLVKKANGVTDEVLLPAESSNSDWSLRSLLEGVFSVHENSERSETAAESLYDLDLPSFGEYWEFPGKQITIAKGFSSVIHSLASFLPPGTIQFGKIVETIRWSNCSQNCRGPPPVQLHCRDGSIIEADHVILTVSLGVLKSRTTASKGHSDASAEATMISHFNNSCNIQNFRSNVDNPIEGNHVTHVELFQPHLPPWKLDAINRLGFGVVDKVFTLVELPPGDSHSHMQFIYKSTFNQEESTIPSWMRKTSSLYPIHSNSHVLLAWFVGKEALQMEALSDDKIAKAIVSTLSEFGYCQKSIHSGYGSPREACKQLAPKNGDDKDHANGTGVKMTSKSNGYYAHCRIKHSKWGTDPLFLGSYSYIASGSSGVDVDVLAEPVPRKIDHKNSEQNVPALQILFAGEATHRYHYSTTHGAYFSGLREADRLLSYYGWLT</sequence>
<evidence type="ECO:0000313" key="1">
    <source>
        <dbReference type="EMBL" id="KAJ7528763.1"/>
    </source>
</evidence>
<name>A0ACC2BG22_DIPCM</name>
<reference evidence="2" key="1">
    <citation type="journal article" date="2024" name="Proc. Natl. Acad. Sci. U.S.A.">
        <title>Extraordinary preservation of gene collinearity over three hundred million years revealed in homosporous lycophytes.</title>
        <authorList>
            <person name="Li C."/>
            <person name="Wickell D."/>
            <person name="Kuo L.Y."/>
            <person name="Chen X."/>
            <person name="Nie B."/>
            <person name="Liao X."/>
            <person name="Peng D."/>
            <person name="Ji J."/>
            <person name="Jenkins J."/>
            <person name="Williams M."/>
            <person name="Shu S."/>
            <person name="Plott C."/>
            <person name="Barry K."/>
            <person name="Rajasekar S."/>
            <person name="Grimwood J."/>
            <person name="Han X."/>
            <person name="Sun S."/>
            <person name="Hou Z."/>
            <person name="He W."/>
            <person name="Dai G."/>
            <person name="Sun C."/>
            <person name="Schmutz J."/>
            <person name="Leebens-Mack J.H."/>
            <person name="Li F.W."/>
            <person name="Wang L."/>
        </authorList>
    </citation>
    <scope>NUCLEOTIDE SEQUENCE [LARGE SCALE GENOMIC DNA]</scope>
    <source>
        <strain evidence="2">cv. PW_Plant_1</strain>
    </source>
</reference>
<comment type="caution">
    <text evidence="1">The sequence shown here is derived from an EMBL/GenBank/DDBJ whole genome shotgun (WGS) entry which is preliminary data.</text>
</comment>
<protein>
    <submittedName>
        <fullName evidence="1">Uncharacterized protein</fullName>
    </submittedName>
</protein>
<keyword evidence="2" id="KW-1185">Reference proteome</keyword>
<organism evidence="1 2">
    <name type="scientific">Diphasiastrum complanatum</name>
    <name type="common">Issler's clubmoss</name>
    <name type="synonym">Lycopodium complanatum</name>
    <dbReference type="NCBI Taxonomy" id="34168"/>
    <lineage>
        <taxon>Eukaryota</taxon>
        <taxon>Viridiplantae</taxon>
        <taxon>Streptophyta</taxon>
        <taxon>Embryophyta</taxon>
        <taxon>Tracheophyta</taxon>
        <taxon>Lycopodiopsida</taxon>
        <taxon>Lycopodiales</taxon>
        <taxon>Lycopodiaceae</taxon>
        <taxon>Lycopodioideae</taxon>
        <taxon>Diphasiastrum</taxon>
    </lineage>
</organism>
<dbReference type="EMBL" id="CM055106">
    <property type="protein sequence ID" value="KAJ7528763.1"/>
    <property type="molecule type" value="Genomic_DNA"/>
</dbReference>
<dbReference type="Proteomes" id="UP001162992">
    <property type="component" value="Chromosome 15"/>
</dbReference>